<reference evidence="2 3" key="1">
    <citation type="submission" date="2024-04" db="EMBL/GenBank/DDBJ databases">
        <title>Phyllosticta paracitricarpa is synonymous to the EU quarantine fungus P. citricarpa based on phylogenomic analyses.</title>
        <authorList>
            <consortium name="Lawrence Berkeley National Laboratory"/>
            <person name="Van Ingen-Buijs V.A."/>
            <person name="Van Westerhoven A.C."/>
            <person name="Haridas S."/>
            <person name="Skiadas P."/>
            <person name="Martin F."/>
            <person name="Groenewald J.Z."/>
            <person name="Crous P.W."/>
            <person name="Seidl M.F."/>
        </authorList>
    </citation>
    <scope>NUCLEOTIDE SEQUENCE [LARGE SCALE GENOMIC DNA]</scope>
    <source>
        <strain evidence="2 3">CBS 122670</strain>
    </source>
</reference>
<evidence type="ECO:0000313" key="3">
    <source>
        <dbReference type="Proteomes" id="UP001365128"/>
    </source>
</evidence>
<comment type="caution">
    <text evidence="2">The sequence shown here is derived from an EMBL/GenBank/DDBJ whole genome shotgun (WGS) entry which is preliminary data.</text>
</comment>
<protein>
    <submittedName>
        <fullName evidence="2">Uncharacterized protein</fullName>
    </submittedName>
</protein>
<sequence>MERRLAPSRTSTMRPRIFITISSTFPIKQKRTTFAPKRLVVHCTTRRRAGLRHVGVRGQTKSTVVGCCPLQQSPPNARTLSSRASRFGRAWLAQSSLLRSPSSSGRRTGSARAVRRQTGMPVVSSTRQERAMARSGQRHSPLFITTTYHHARCGGRGPQKSPAVRTAPAAAWWPTEASPGYSLPARTALYLRCPVPPCRPGRPPRALTPPASSPLVQGRRAGHGFDRCLDAFGRCSHCPSTLFTIRQKSRFCSGDWSWCCSK</sequence>
<dbReference type="EMBL" id="JBBPDW010000009">
    <property type="protein sequence ID" value="KAK7549275.1"/>
    <property type="molecule type" value="Genomic_DNA"/>
</dbReference>
<keyword evidence="3" id="KW-1185">Reference proteome</keyword>
<feature type="region of interest" description="Disordered" evidence="1">
    <location>
        <begin position="98"/>
        <end position="138"/>
    </location>
</feature>
<feature type="compositionally biased region" description="Low complexity" evidence="1">
    <location>
        <begin position="98"/>
        <end position="112"/>
    </location>
</feature>
<accession>A0ABR1MKM5</accession>
<gene>
    <name evidence="2" type="ORF">IWX46DRAFT_451054</name>
</gene>
<name>A0ABR1MKM5_9PEZI</name>
<evidence type="ECO:0000256" key="1">
    <source>
        <dbReference type="SAM" id="MobiDB-lite"/>
    </source>
</evidence>
<proteinExistence type="predicted"/>
<dbReference type="Proteomes" id="UP001365128">
    <property type="component" value="Unassembled WGS sequence"/>
</dbReference>
<evidence type="ECO:0000313" key="2">
    <source>
        <dbReference type="EMBL" id="KAK7549275.1"/>
    </source>
</evidence>
<organism evidence="2 3">
    <name type="scientific">Phyllosticta citricarpa</name>
    <dbReference type="NCBI Taxonomy" id="55181"/>
    <lineage>
        <taxon>Eukaryota</taxon>
        <taxon>Fungi</taxon>
        <taxon>Dikarya</taxon>
        <taxon>Ascomycota</taxon>
        <taxon>Pezizomycotina</taxon>
        <taxon>Dothideomycetes</taxon>
        <taxon>Dothideomycetes incertae sedis</taxon>
        <taxon>Botryosphaeriales</taxon>
        <taxon>Phyllostictaceae</taxon>
        <taxon>Phyllosticta</taxon>
    </lineage>
</organism>